<protein>
    <recommendedName>
        <fullName evidence="1">Stress-response A/B barrel domain-containing protein</fullName>
    </recommendedName>
</protein>
<dbReference type="PROSITE" id="PS51318">
    <property type="entry name" value="TAT"/>
    <property type="match status" value="1"/>
</dbReference>
<evidence type="ECO:0000313" key="2">
    <source>
        <dbReference type="EMBL" id="MPN11008.1"/>
    </source>
</evidence>
<dbReference type="SMART" id="SM00886">
    <property type="entry name" value="Dabb"/>
    <property type="match status" value="1"/>
</dbReference>
<name>A0A645F9F9_9ZZZZ</name>
<dbReference type="InterPro" id="IPR011008">
    <property type="entry name" value="Dimeric_a/b-barrel"/>
</dbReference>
<dbReference type="SUPFAM" id="SSF54909">
    <property type="entry name" value="Dimeric alpha+beta barrel"/>
    <property type="match status" value="1"/>
</dbReference>
<dbReference type="InterPro" id="IPR006311">
    <property type="entry name" value="TAT_signal"/>
</dbReference>
<dbReference type="PROSITE" id="PS51257">
    <property type="entry name" value="PROKAR_LIPOPROTEIN"/>
    <property type="match status" value="1"/>
</dbReference>
<organism evidence="2">
    <name type="scientific">bioreactor metagenome</name>
    <dbReference type="NCBI Taxonomy" id="1076179"/>
    <lineage>
        <taxon>unclassified sequences</taxon>
        <taxon>metagenomes</taxon>
        <taxon>ecological metagenomes</taxon>
    </lineage>
</organism>
<gene>
    <name evidence="2" type="ORF">SDC9_158306</name>
</gene>
<evidence type="ECO:0000259" key="1">
    <source>
        <dbReference type="PROSITE" id="PS51502"/>
    </source>
</evidence>
<feature type="domain" description="Stress-response A/B barrel" evidence="1">
    <location>
        <begin position="41"/>
        <end position="136"/>
    </location>
</feature>
<sequence>MKHSDRRNFLNQTAALGAIAAAPVLTSCRSKGKGNDISGKFMHHVFFWLKQPDDEKVKRDFREALIKLASVETVRFRHIGTPAATNREIIDTTYTFSLLVVFDDENGHDVYQTHPIHDEFREKYANWWTRVLIYDTK</sequence>
<dbReference type="Pfam" id="PF07876">
    <property type="entry name" value="Dabb"/>
    <property type="match status" value="1"/>
</dbReference>
<accession>A0A645F9F9</accession>
<dbReference type="PROSITE" id="PS51502">
    <property type="entry name" value="S_R_A_B_BARREL"/>
    <property type="match status" value="1"/>
</dbReference>
<proteinExistence type="predicted"/>
<dbReference type="InterPro" id="IPR013097">
    <property type="entry name" value="Dabb"/>
</dbReference>
<dbReference type="Gene3D" id="3.30.70.100">
    <property type="match status" value="1"/>
</dbReference>
<reference evidence="2" key="1">
    <citation type="submission" date="2019-08" db="EMBL/GenBank/DDBJ databases">
        <authorList>
            <person name="Kucharzyk K."/>
            <person name="Murdoch R.W."/>
            <person name="Higgins S."/>
            <person name="Loffler F."/>
        </authorList>
    </citation>
    <scope>NUCLEOTIDE SEQUENCE</scope>
</reference>
<dbReference type="EMBL" id="VSSQ01057202">
    <property type="protein sequence ID" value="MPN11008.1"/>
    <property type="molecule type" value="Genomic_DNA"/>
</dbReference>
<comment type="caution">
    <text evidence="2">The sequence shown here is derived from an EMBL/GenBank/DDBJ whole genome shotgun (WGS) entry which is preliminary data.</text>
</comment>
<dbReference type="AlphaFoldDB" id="A0A645F9F9"/>